<dbReference type="AlphaFoldDB" id="A0A923ECZ6"/>
<proteinExistence type="predicted"/>
<gene>
    <name evidence="1" type="ORF">HGG79_18200</name>
</gene>
<dbReference type="RefSeq" id="WP_173680404.1">
    <property type="nucleotide sequence ID" value="NZ_JAAZWO010000033.1"/>
</dbReference>
<reference evidence="1 2" key="1">
    <citation type="submission" date="2020-04" db="EMBL/GenBank/DDBJ databases">
        <title>Genomic insights into acetone-butanol-ethanol (ABE) fermentation by sequencing solventogenic clostridia strains.</title>
        <authorList>
            <person name="Brown S."/>
        </authorList>
    </citation>
    <scope>NUCLEOTIDE SEQUENCE [LARGE SCALE GENOMIC DNA]</scope>
    <source>
        <strain evidence="1 2">DJ011</strain>
    </source>
</reference>
<sequence>MVLKEVRDKGKHQKLLFKIIIEKDSFFISTKCRDHKEPILIDIGSIVSSYVDKETMEKMKATCKLIYKQKTKELF</sequence>
<protein>
    <submittedName>
        <fullName evidence="1">Uncharacterized protein</fullName>
    </submittedName>
</protein>
<accession>A0A923ECZ6</accession>
<comment type="caution">
    <text evidence="1">The sequence shown here is derived from an EMBL/GenBank/DDBJ whole genome shotgun (WGS) entry which is preliminary data.</text>
</comment>
<evidence type="ECO:0000313" key="1">
    <source>
        <dbReference type="EMBL" id="MBC2399681.1"/>
    </source>
</evidence>
<dbReference type="Proteomes" id="UP000563151">
    <property type="component" value="Unassembled WGS sequence"/>
</dbReference>
<name>A0A923ECZ6_CLOTT</name>
<organism evidence="1 2">
    <name type="scientific">Clostridium tetanomorphum</name>
    <dbReference type="NCBI Taxonomy" id="1553"/>
    <lineage>
        <taxon>Bacteria</taxon>
        <taxon>Bacillati</taxon>
        <taxon>Bacillota</taxon>
        <taxon>Clostridia</taxon>
        <taxon>Eubacteriales</taxon>
        <taxon>Clostridiaceae</taxon>
        <taxon>Clostridium</taxon>
    </lineage>
</organism>
<keyword evidence="2" id="KW-1185">Reference proteome</keyword>
<dbReference type="EMBL" id="JAAZWO010000033">
    <property type="protein sequence ID" value="MBC2399681.1"/>
    <property type="molecule type" value="Genomic_DNA"/>
</dbReference>
<evidence type="ECO:0000313" key="2">
    <source>
        <dbReference type="Proteomes" id="UP000563151"/>
    </source>
</evidence>